<dbReference type="Gene3D" id="2.40.10.10">
    <property type="entry name" value="Trypsin-like serine proteases"/>
    <property type="match status" value="6"/>
</dbReference>
<gene>
    <name evidence="7" type="ORF">AGLY_013682</name>
</gene>
<feature type="compositionally biased region" description="Low complexity" evidence="4">
    <location>
        <begin position="242"/>
        <end position="258"/>
    </location>
</feature>
<feature type="disulfide bond" evidence="3">
    <location>
        <begin position="71"/>
        <end position="89"/>
    </location>
</feature>
<dbReference type="InterPro" id="IPR002172">
    <property type="entry name" value="LDrepeatLR_classA_rpt"/>
</dbReference>
<dbReference type="Gene3D" id="4.10.400.10">
    <property type="entry name" value="Low-density Lipoprotein Receptor"/>
    <property type="match status" value="10"/>
</dbReference>
<evidence type="ECO:0000256" key="1">
    <source>
        <dbReference type="ARBA" id="ARBA00023157"/>
    </source>
</evidence>
<organism evidence="7 8">
    <name type="scientific">Aphis glycines</name>
    <name type="common">Soybean aphid</name>
    <dbReference type="NCBI Taxonomy" id="307491"/>
    <lineage>
        <taxon>Eukaryota</taxon>
        <taxon>Metazoa</taxon>
        <taxon>Ecdysozoa</taxon>
        <taxon>Arthropoda</taxon>
        <taxon>Hexapoda</taxon>
        <taxon>Insecta</taxon>
        <taxon>Pterygota</taxon>
        <taxon>Neoptera</taxon>
        <taxon>Paraneoptera</taxon>
        <taxon>Hemiptera</taxon>
        <taxon>Sternorrhyncha</taxon>
        <taxon>Aphidomorpha</taxon>
        <taxon>Aphidoidea</taxon>
        <taxon>Aphididae</taxon>
        <taxon>Aphidini</taxon>
        <taxon>Aphis</taxon>
        <taxon>Aphis</taxon>
    </lineage>
</organism>
<dbReference type="PROSITE" id="PS50240">
    <property type="entry name" value="TRYPSIN_DOM"/>
    <property type="match status" value="4"/>
</dbReference>
<feature type="disulfide bond" evidence="3">
    <location>
        <begin position="105"/>
        <end position="117"/>
    </location>
</feature>
<accession>A0A6G0T713</accession>
<feature type="domain" description="Peptidase S1" evidence="6">
    <location>
        <begin position="416"/>
        <end position="686"/>
    </location>
</feature>
<feature type="disulfide bond" evidence="3">
    <location>
        <begin position="668"/>
        <end position="680"/>
    </location>
</feature>
<feature type="disulfide bond" evidence="3">
    <location>
        <begin position="728"/>
        <end position="746"/>
    </location>
</feature>
<dbReference type="InterPro" id="IPR013087">
    <property type="entry name" value="Znf_C2H2_type"/>
</dbReference>
<feature type="domain" description="Peptidase S1" evidence="6">
    <location>
        <begin position="1375"/>
        <end position="1627"/>
    </location>
</feature>
<feature type="disulfide bond" evidence="3">
    <location>
        <begin position="165"/>
        <end position="183"/>
    </location>
</feature>
<keyword evidence="8" id="KW-1185">Reference proteome</keyword>
<evidence type="ECO:0000313" key="8">
    <source>
        <dbReference type="Proteomes" id="UP000475862"/>
    </source>
</evidence>
<keyword evidence="2" id="KW-0863">Zinc-finger</keyword>
<dbReference type="SUPFAM" id="SSF50494">
    <property type="entry name" value="Trypsin-like serine proteases"/>
    <property type="match status" value="4"/>
</dbReference>
<name>A0A6G0T713_APHGL</name>
<protein>
    <recommendedName>
        <fullName evidence="9">Peptidase S1 domain-containing protein</fullName>
    </recommendedName>
</protein>
<dbReference type="GO" id="GO:0006508">
    <property type="term" value="P:proteolysis"/>
    <property type="evidence" value="ECO:0007669"/>
    <property type="project" value="InterPro"/>
</dbReference>
<feature type="region of interest" description="Disordered" evidence="4">
    <location>
        <begin position="235"/>
        <end position="260"/>
    </location>
</feature>
<dbReference type="PROSITE" id="PS01209">
    <property type="entry name" value="LDLRA_1"/>
    <property type="match status" value="5"/>
</dbReference>
<dbReference type="GO" id="GO:0004252">
    <property type="term" value="F:serine-type endopeptidase activity"/>
    <property type="evidence" value="ECO:0007669"/>
    <property type="project" value="InterPro"/>
</dbReference>
<dbReference type="PANTHER" id="PTHR24252:SF7">
    <property type="entry name" value="HYALIN"/>
    <property type="match status" value="1"/>
</dbReference>
<dbReference type="InterPro" id="IPR018114">
    <property type="entry name" value="TRYPSIN_HIS"/>
</dbReference>
<evidence type="ECO:0000256" key="2">
    <source>
        <dbReference type="PROSITE-ProRule" id="PRU00042"/>
    </source>
</evidence>
<dbReference type="PANTHER" id="PTHR24252">
    <property type="entry name" value="ACROSIN-RELATED"/>
    <property type="match status" value="1"/>
</dbReference>
<feature type="disulfide bond" evidence="3">
    <location>
        <begin position="158"/>
        <end position="170"/>
    </location>
</feature>
<keyword evidence="2" id="KW-0862">Zinc</keyword>
<feature type="disulfide bond" evidence="3">
    <location>
        <begin position="762"/>
        <end position="774"/>
    </location>
</feature>
<evidence type="ECO:0000256" key="4">
    <source>
        <dbReference type="SAM" id="MobiDB-lite"/>
    </source>
</evidence>
<comment type="caution">
    <text evidence="3">Lacks conserved residue(s) required for the propagation of feature annotation.</text>
</comment>
<evidence type="ECO:0000259" key="5">
    <source>
        <dbReference type="PROSITE" id="PS50157"/>
    </source>
</evidence>
<feature type="disulfide bond" evidence="3">
    <location>
        <begin position="634"/>
        <end position="652"/>
    </location>
</feature>
<feature type="disulfide bond" evidence="3">
    <location>
        <begin position="1247"/>
        <end position="1265"/>
    </location>
</feature>
<dbReference type="GO" id="GO:0008270">
    <property type="term" value="F:zinc ion binding"/>
    <property type="evidence" value="ECO:0007669"/>
    <property type="project" value="UniProtKB-KW"/>
</dbReference>
<feature type="domain" description="C2H2-type" evidence="5">
    <location>
        <begin position="960"/>
        <end position="989"/>
    </location>
</feature>
<feature type="disulfide bond" evidence="3">
    <location>
        <begin position="199"/>
        <end position="211"/>
    </location>
</feature>
<evidence type="ECO:0000259" key="6">
    <source>
        <dbReference type="PROSITE" id="PS50240"/>
    </source>
</evidence>
<dbReference type="PROSITE" id="PS00134">
    <property type="entry name" value="TRYPSIN_HIS"/>
    <property type="match status" value="3"/>
</dbReference>
<keyword evidence="1 3" id="KW-1015">Disulfide bond</keyword>
<dbReference type="InterPro" id="IPR009003">
    <property type="entry name" value="Peptidase_S1_PA"/>
</dbReference>
<dbReference type="SMART" id="SM00192">
    <property type="entry name" value="LDLa"/>
    <property type="match status" value="10"/>
</dbReference>
<reference evidence="7 8" key="1">
    <citation type="submission" date="2019-08" db="EMBL/GenBank/DDBJ databases">
        <title>The genome of the soybean aphid Biotype 1, its phylome, world population structure and adaptation to the North American continent.</title>
        <authorList>
            <person name="Giordano R."/>
            <person name="Donthu R.K."/>
            <person name="Hernandez A.G."/>
            <person name="Wright C.L."/>
            <person name="Zimin A.V."/>
        </authorList>
    </citation>
    <scope>NUCLEOTIDE SEQUENCE [LARGE SCALE GENOMIC DNA]</scope>
    <source>
        <tissue evidence="7">Whole aphids</tissue>
    </source>
</reference>
<feature type="domain" description="Peptidase S1" evidence="6">
    <location>
        <begin position="977"/>
        <end position="1204"/>
    </location>
</feature>
<feature type="disulfide bond" evidence="3">
    <location>
        <begin position="1206"/>
        <end position="1224"/>
    </location>
</feature>
<feature type="disulfide bond" evidence="3">
    <location>
        <begin position="769"/>
        <end position="787"/>
    </location>
</feature>
<evidence type="ECO:0008006" key="9">
    <source>
        <dbReference type="Google" id="ProtNLM"/>
    </source>
</evidence>
<dbReference type="SUPFAM" id="SSF57424">
    <property type="entry name" value="LDL receptor-like module"/>
    <property type="match status" value="10"/>
</dbReference>
<dbReference type="Pfam" id="PF00089">
    <property type="entry name" value="Trypsin"/>
    <property type="match status" value="4"/>
</dbReference>
<dbReference type="PROSITE" id="PS50068">
    <property type="entry name" value="LDLRA_2"/>
    <property type="match status" value="10"/>
</dbReference>
<dbReference type="Proteomes" id="UP000475862">
    <property type="component" value="Unassembled WGS sequence"/>
</dbReference>
<feature type="disulfide bond" evidence="3">
    <location>
        <begin position="675"/>
        <end position="693"/>
    </location>
</feature>
<dbReference type="PROSITE" id="PS50157">
    <property type="entry name" value="ZINC_FINGER_C2H2_2"/>
    <property type="match status" value="2"/>
</dbReference>
<dbReference type="PRINTS" id="PR00261">
    <property type="entry name" value="LDLRECEPTOR"/>
</dbReference>
<evidence type="ECO:0000313" key="7">
    <source>
        <dbReference type="EMBL" id="KAE9527034.1"/>
    </source>
</evidence>
<feature type="disulfide bond" evidence="3">
    <location>
        <begin position="721"/>
        <end position="733"/>
    </location>
</feature>
<feature type="disulfide bond" evidence="3">
    <location>
        <begin position="112"/>
        <end position="130"/>
    </location>
</feature>
<evidence type="ECO:0000256" key="3">
    <source>
        <dbReference type="PROSITE-ProRule" id="PRU00124"/>
    </source>
</evidence>
<dbReference type="InterPro" id="IPR023415">
    <property type="entry name" value="LDLR_class-A_CS"/>
</dbReference>
<sequence length="2069" mass="228992">MVLAAGRSSSAVQSILKQRRSFDLSKTYIVHFRFNIDSSLTMKEKAFFVTESLKNDKLYHLAHNPDDAFNCSNGQCIESSAVCDGRADCSDSSDETNDLCAKQTCRSYSYRCNYGACIDKSSKCNGKNDCVDGSDENLPECKQSSISSTQNSNGSSKCLEDQYKCKSGQCIDGTSTCDGSRDCKDGSDETLALCKIIQCPKYTFRCKYGACVTKESKCDGIRQCADGSDEERCVDRNPISEPITPRPVTTTTKPKPMTQSNSKNLCVLPIAEGVIYSYEGSNEILPHGTLIDYYRTVIENCEVGYHKAYPNGFRVCQGNGKWISNSDKLCFKMCPPLISDSLNINCTLNGNYANCSNPSIYGTKAIPSCKPTHKIPNGQEETPIELLCQSNGMWSNQLYKCIPHCGRVYIDSKPLIDNGKKAHVGTAPWNVAIYQLNKENFKYDLICGGSIITPNLIISAAHCFWQKDSLSKRISINDGLYKIAVGKYNRDYTVIDNDFTQIMDVETIYLKDGYYGANGFHSEDIAVVVLPNKISISSGVAPVCIDWSGNFNIPNGAQGKIVGWGKTEKDIASPILLEATLPYIDHNSCRSMYSNGFQTFVTIDKFCAGSALGQGVREGDSGAGLTNPDDAFNCSNGQCIESSAVCDGRADCSDSSDETNDLCAKQTCRNYSYRCKYGACVDKSAKCNGKNDCVDGSDENLPECKKNSVNSTQSSNGSSKCLEDQYKCKSGQCIDGTSTCDGSRDCKDGSDETLALCKAVRCQKYTFRCKYGACVSKESKCDGVKQCADGSDEENCVDRNPISQPITVKPVNNTTQPTTQSNTKNVCVLPIAEGVLYSYEGSNEILPHGTLIDHYRTVFENCEVGYHKAYPNGFRVCQSNGKWISSSEKLCFKMCPPLISDSLNINCTLNGNYANCSNPSIYGTKATPFCKPTHKIPNGQEETPIELLCQSNGMWNNQLYRCIPHCGRVYNNGKPLINNGKIAHVGTAPWNVGIYQLNKENSKYDLICGGSIITPNLIVSAAHCFWQKDMLSKRISVLDGLYKIGVGKYNRDLTVIDNEFTQIMDVETIYLKESYYGSDGFHGEDIAVIVLHQFVLIGVIVGWGKTEKDTSSPTLLEATLPYIDHNSCRSMYTNGFQTFVTIDKFCAGSALGQGVREGDSGAGLTFLHSNLYYLTGVSLPLATKANEREPYKEISTSRNSENTFNCSNGLCIDTSAVCDGHADCLDGSDETSDLCAKLTCKSYEYRCQYGACVDNVKKCNGKIDCIDGSDENLTECKLRTINRTKHINGSSKCLNLCVLPTAEGIIYSYKGSNNVLPHGTLIYPRRIVIENCEIGYYKAYPDSFRVCKGNGKWITNSEKLCFNCGKPYVKHKLLIDNGKTAHVGTAPWNVGIYRFNEDNSIYDLICGGSIISSNLVVSAAHCFWQKNMVSNIISIYDDLYKIAVGKYNRDLTIIDNDFTQIMNVQTIYLKEDYYGYNRFYSDDIAVIVLKNRISISSGVAPVCVDWSGKYNVQNGAQGKIVGWGKTEKDTLSPILLETTLPYIDHNSCRSMYTNGFQMFVTIDKFCAGSSLGPGVCEGDSGSGLTFLHSGFYYLTGIVSLKDPNTNNSIAVFTDVKYHIQWLHELYKKYTSYESHYTNNTIDKPNFMLNFISTSALVPKNVCVLPTAEGVIYSYEGSDKILSRGTLINPHRIIIQNCEIGYYKAYPNSFRVCQNNGKWISNSEKLCFKMCPPLLSDNVDIKCTLNGKFANCSNPSIPDTIAIPSCKPTYISLIRQEKTPVELHCQSNGMWNNQLYKCIPHCGRVHNDGKILINNGKTSHFGTVPWNVGIYKFNEESSMYDLICGGSIISPNLVVSAAHCFWQKDLVSNIISINDGLYRIAVGKYNRDLTLIDNDFTQIMDVKTIYLKEDYYGYNRFYSDDIAVIVLKNRVSISSGVSPVCVDWSGRYNISNAAQGKVVGWGKMDNGTLSPILLETSLPYIDHRSCRNIYSNGFKIFMTYDKFCASFTLGQGVYQGDSGSGITVLHSNFYYLTGVVSVKDPSTNNSIAVFTNVKHHIQWLHVLYNKYIPT</sequence>
<feature type="domain" description="C2H2-type" evidence="5">
    <location>
        <begin position="399"/>
        <end position="428"/>
    </location>
</feature>
<dbReference type="CDD" id="cd00112">
    <property type="entry name" value="LDLa"/>
    <property type="match status" value="10"/>
</dbReference>
<dbReference type="EMBL" id="VYZN01000054">
    <property type="protein sequence ID" value="KAE9527034.1"/>
    <property type="molecule type" value="Genomic_DNA"/>
</dbReference>
<proteinExistence type="predicted"/>
<keyword evidence="2" id="KW-0479">Metal-binding</keyword>
<dbReference type="Pfam" id="PF00057">
    <property type="entry name" value="Ldl_recept_a"/>
    <property type="match status" value="9"/>
</dbReference>
<dbReference type="SMART" id="SM00020">
    <property type="entry name" value="Tryp_SPc"/>
    <property type="match status" value="4"/>
</dbReference>
<feature type="disulfide bond" evidence="3">
    <location>
        <begin position="206"/>
        <end position="224"/>
    </location>
</feature>
<feature type="domain" description="Peptidase S1" evidence="6">
    <location>
        <begin position="1812"/>
        <end position="2064"/>
    </location>
</feature>
<feature type="disulfide bond" evidence="3">
    <location>
        <begin position="218"/>
        <end position="233"/>
    </location>
</feature>
<dbReference type="InterPro" id="IPR036055">
    <property type="entry name" value="LDL_receptor-like_sf"/>
</dbReference>
<feature type="disulfide bond" evidence="3">
    <location>
        <begin position="781"/>
        <end position="796"/>
    </location>
</feature>
<dbReference type="InterPro" id="IPR001254">
    <property type="entry name" value="Trypsin_dom"/>
</dbReference>
<comment type="caution">
    <text evidence="7">The sequence shown here is derived from an EMBL/GenBank/DDBJ whole genome shotgun (WGS) entry which is preliminary data.</text>
</comment>
<dbReference type="InterPro" id="IPR043504">
    <property type="entry name" value="Peptidase_S1_PA_chymotrypsin"/>
</dbReference>
<dbReference type="CDD" id="cd00190">
    <property type="entry name" value="Tryp_SPc"/>
    <property type="match status" value="2"/>
</dbReference>
<feature type="disulfide bond" evidence="3">
    <location>
        <begin position="1240"/>
        <end position="1252"/>
    </location>
</feature>
<dbReference type="OrthoDB" id="2019384at2759"/>